<evidence type="ECO:0000313" key="3">
    <source>
        <dbReference type="Proteomes" id="UP000828390"/>
    </source>
</evidence>
<dbReference type="Proteomes" id="UP000828390">
    <property type="component" value="Unassembled WGS sequence"/>
</dbReference>
<gene>
    <name evidence="2" type="ORF">DPMN_105263</name>
</gene>
<dbReference type="AlphaFoldDB" id="A0A9D4HEI0"/>
<dbReference type="EMBL" id="JAIWYP010000004">
    <property type="protein sequence ID" value="KAH3831989.1"/>
    <property type="molecule type" value="Genomic_DNA"/>
</dbReference>
<organism evidence="2 3">
    <name type="scientific">Dreissena polymorpha</name>
    <name type="common">Zebra mussel</name>
    <name type="synonym">Mytilus polymorpha</name>
    <dbReference type="NCBI Taxonomy" id="45954"/>
    <lineage>
        <taxon>Eukaryota</taxon>
        <taxon>Metazoa</taxon>
        <taxon>Spiralia</taxon>
        <taxon>Lophotrochozoa</taxon>
        <taxon>Mollusca</taxon>
        <taxon>Bivalvia</taxon>
        <taxon>Autobranchia</taxon>
        <taxon>Heteroconchia</taxon>
        <taxon>Euheterodonta</taxon>
        <taxon>Imparidentia</taxon>
        <taxon>Neoheterodontei</taxon>
        <taxon>Myida</taxon>
        <taxon>Dreissenoidea</taxon>
        <taxon>Dreissenidae</taxon>
        <taxon>Dreissena</taxon>
    </lineage>
</organism>
<evidence type="ECO:0000256" key="1">
    <source>
        <dbReference type="SAM" id="MobiDB-lite"/>
    </source>
</evidence>
<name>A0A9D4HEI0_DREPO</name>
<reference evidence="2" key="1">
    <citation type="journal article" date="2019" name="bioRxiv">
        <title>The Genome of the Zebra Mussel, Dreissena polymorpha: A Resource for Invasive Species Research.</title>
        <authorList>
            <person name="McCartney M.A."/>
            <person name="Auch B."/>
            <person name="Kono T."/>
            <person name="Mallez S."/>
            <person name="Zhang Y."/>
            <person name="Obille A."/>
            <person name="Becker A."/>
            <person name="Abrahante J.E."/>
            <person name="Garbe J."/>
            <person name="Badalamenti J.P."/>
            <person name="Herman A."/>
            <person name="Mangelson H."/>
            <person name="Liachko I."/>
            <person name="Sullivan S."/>
            <person name="Sone E.D."/>
            <person name="Koren S."/>
            <person name="Silverstein K.A.T."/>
            <person name="Beckman K.B."/>
            <person name="Gohl D.M."/>
        </authorList>
    </citation>
    <scope>NUCLEOTIDE SEQUENCE</scope>
    <source>
        <strain evidence="2">Duluth1</strain>
        <tissue evidence="2">Whole animal</tissue>
    </source>
</reference>
<reference evidence="2" key="2">
    <citation type="submission" date="2020-11" db="EMBL/GenBank/DDBJ databases">
        <authorList>
            <person name="McCartney M.A."/>
            <person name="Auch B."/>
            <person name="Kono T."/>
            <person name="Mallez S."/>
            <person name="Becker A."/>
            <person name="Gohl D.M."/>
            <person name="Silverstein K.A.T."/>
            <person name="Koren S."/>
            <person name="Bechman K.B."/>
            <person name="Herman A."/>
            <person name="Abrahante J.E."/>
            <person name="Garbe J."/>
        </authorList>
    </citation>
    <scope>NUCLEOTIDE SEQUENCE</scope>
    <source>
        <strain evidence="2">Duluth1</strain>
        <tissue evidence="2">Whole animal</tissue>
    </source>
</reference>
<accession>A0A9D4HEI0</accession>
<proteinExistence type="predicted"/>
<keyword evidence="3" id="KW-1185">Reference proteome</keyword>
<comment type="caution">
    <text evidence="2">The sequence shown here is derived from an EMBL/GenBank/DDBJ whole genome shotgun (WGS) entry which is preliminary data.</text>
</comment>
<feature type="compositionally biased region" description="Basic and acidic residues" evidence="1">
    <location>
        <begin position="106"/>
        <end position="116"/>
    </location>
</feature>
<evidence type="ECO:0000313" key="2">
    <source>
        <dbReference type="EMBL" id="KAH3831989.1"/>
    </source>
</evidence>
<sequence>MLRVISRCSVKDARPVKYASSGSGHVNFTLGSVKRERPVKSASKLPHHLTITIFEQSRAIIRTNDLTKFNELLSFKPNKDIIGTHFLNMFHGNQAINVTYNMALDGRKDGRTDRRTTPKQYPSADGGG</sequence>
<protein>
    <submittedName>
        <fullName evidence="2">Uncharacterized protein</fullName>
    </submittedName>
</protein>
<feature type="region of interest" description="Disordered" evidence="1">
    <location>
        <begin position="106"/>
        <end position="128"/>
    </location>
</feature>